<evidence type="ECO:0000313" key="2">
    <source>
        <dbReference type="Proteomes" id="UP000295270"/>
    </source>
</evidence>
<evidence type="ECO:0000313" key="1">
    <source>
        <dbReference type="EMBL" id="TCN53070.1"/>
    </source>
</evidence>
<keyword evidence="2" id="KW-1185">Reference proteome</keyword>
<organism evidence="1 2">
    <name type="scientific">Flavobacterium circumlabens</name>
    <dbReference type="NCBI Taxonomy" id="2133765"/>
    <lineage>
        <taxon>Bacteria</taxon>
        <taxon>Pseudomonadati</taxon>
        <taxon>Bacteroidota</taxon>
        <taxon>Flavobacteriia</taxon>
        <taxon>Flavobacteriales</taxon>
        <taxon>Flavobacteriaceae</taxon>
        <taxon>Flavobacterium</taxon>
    </lineage>
</organism>
<sequence>MAKLLEVTRGNWSMYVSGRRKLPKEAQIKVNEMVAFAKKVNTPDHISPYLSRQE</sequence>
<dbReference type="RefSeq" id="WP_158286346.1">
    <property type="nucleotide sequence ID" value="NZ_QWDN01000009.1"/>
</dbReference>
<reference evidence="1 2" key="1">
    <citation type="journal article" date="2015" name="Stand. Genomic Sci.">
        <title>Genomic Encyclopedia of Bacterial and Archaeal Type Strains, Phase III: the genomes of soil and plant-associated and newly described type strains.</title>
        <authorList>
            <person name="Whitman W.B."/>
            <person name="Woyke T."/>
            <person name="Klenk H.P."/>
            <person name="Zhou Y."/>
            <person name="Lilburn T.G."/>
            <person name="Beck B.J."/>
            <person name="De Vos P."/>
            <person name="Vandamme P."/>
            <person name="Eisen J.A."/>
            <person name="Garrity G."/>
            <person name="Hugenholtz P."/>
            <person name="Kyrpides N.C."/>
        </authorList>
    </citation>
    <scope>NUCLEOTIDE SEQUENCE [LARGE SCALE GENOMIC DNA]</scope>
    <source>
        <strain evidence="1 2">P5626</strain>
    </source>
</reference>
<protein>
    <recommendedName>
        <fullName evidence="3">XRE family transcriptional regulator</fullName>
    </recommendedName>
</protein>
<dbReference type="EMBL" id="SLWA01000009">
    <property type="protein sequence ID" value="TCN53070.1"/>
    <property type="molecule type" value="Genomic_DNA"/>
</dbReference>
<comment type="caution">
    <text evidence="1">The sequence shown here is derived from an EMBL/GenBank/DDBJ whole genome shotgun (WGS) entry which is preliminary data.</text>
</comment>
<evidence type="ECO:0008006" key="3">
    <source>
        <dbReference type="Google" id="ProtNLM"/>
    </source>
</evidence>
<dbReference type="Proteomes" id="UP000295270">
    <property type="component" value="Unassembled WGS sequence"/>
</dbReference>
<proteinExistence type="predicted"/>
<name>A0ABY2AVZ2_9FLAO</name>
<gene>
    <name evidence="1" type="ORF">EV142_10953</name>
</gene>
<accession>A0ABY2AVZ2</accession>